<dbReference type="InterPro" id="IPR009057">
    <property type="entry name" value="Homeodomain-like_sf"/>
</dbReference>
<evidence type="ECO:0000256" key="4">
    <source>
        <dbReference type="PROSITE-ProRule" id="PRU00169"/>
    </source>
</evidence>
<dbReference type="OrthoDB" id="342399at2"/>
<protein>
    <submittedName>
        <fullName evidence="7">Two-component system, response regulator YesN</fullName>
    </submittedName>
</protein>
<reference evidence="8" key="1">
    <citation type="submission" date="2016-10" db="EMBL/GenBank/DDBJ databases">
        <authorList>
            <person name="Varghese N."/>
            <person name="Submissions S."/>
        </authorList>
    </citation>
    <scope>NUCLEOTIDE SEQUENCE [LARGE SCALE GENOMIC DNA]</scope>
    <source>
        <strain evidence="8">CGMCC 1.10369</strain>
    </source>
</reference>
<organism evidence="7 8">
    <name type="scientific">Alkalicoccus daliensis</name>
    <dbReference type="NCBI Taxonomy" id="745820"/>
    <lineage>
        <taxon>Bacteria</taxon>
        <taxon>Bacillati</taxon>
        <taxon>Bacillota</taxon>
        <taxon>Bacilli</taxon>
        <taxon>Bacillales</taxon>
        <taxon>Bacillaceae</taxon>
        <taxon>Alkalicoccus</taxon>
    </lineage>
</organism>
<dbReference type="SUPFAM" id="SSF52172">
    <property type="entry name" value="CheY-like"/>
    <property type="match status" value="1"/>
</dbReference>
<dbReference type="Proteomes" id="UP000198778">
    <property type="component" value="Unassembled WGS sequence"/>
</dbReference>
<dbReference type="InterPro" id="IPR001789">
    <property type="entry name" value="Sig_transdc_resp-reg_receiver"/>
</dbReference>
<evidence type="ECO:0000259" key="6">
    <source>
        <dbReference type="PROSITE" id="PS50110"/>
    </source>
</evidence>
<dbReference type="GO" id="GO:0000160">
    <property type="term" value="P:phosphorelay signal transduction system"/>
    <property type="evidence" value="ECO:0007669"/>
    <property type="project" value="InterPro"/>
</dbReference>
<name>A0A1H0E7X2_9BACI</name>
<dbReference type="PROSITE" id="PS50110">
    <property type="entry name" value="RESPONSE_REGULATORY"/>
    <property type="match status" value="1"/>
</dbReference>
<dbReference type="RefSeq" id="WP_090842259.1">
    <property type="nucleotide sequence ID" value="NZ_FNIL01000003.1"/>
</dbReference>
<feature type="domain" description="HTH araC/xylS-type" evidence="5">
    <location>
        <begin position="437"/>
        <end position="535"/>
    </location>
</feature>
<feature type="modified residue" description="4-aspartylphosphate" evidence="4">
    <location>
        <position position="58"/>
    </location>
</feature>
<dbReference type="InterPro" id="IPR020449">
    <property type="entry name" value="Tscrpt_reg_AraC-type_HTH"/>
</dbReference>
<keyword evidence="4" id="KW-0597">Phosphoprotein</keyword>
<evidence type="ECO:0000259" key="5">
    <source>
        <dbReference type="PROSITE" id="PS01124"/>
    </source>
</evidence>
<dbReference type="InterPro" id="IPR011006">
    <property type="entry name" value="CheY-like_superfamily"/>
</dbReference>
<keyword evidence="8" id="KW-1185">Reference proteome</keyword>
<evidence type="ECO:0000256" key="2">
    <source>
        <dbReference type="ARBA" id="ARBA00023125"/>
    </source>
</evidence>
<dbReference type="PROSITE" id="PS01124">
    <property type="entry name" value="HTH_ARAC_FAMILY_2"/>
    <property type="match status" value="1"/>
</dbReference>
<feature type="domain" description="Response regulatory" evidence="6">
    <location>
        <begin position="5"/>
        <end position="122"/>
    </location>
</feature>
<dbReference type="PRINTS" id="PR00032">
    <property type="entry name" value="HTHARAC"/>
</dbReference>
<dbReference type="CDD" id="cd17536">
    <property type="entry name" value="REC_YesN-like"/>
    <property type="match status" value="1"/>
</dbReference>
<dbReference type="GO" id="GO:0003700">
    <property type="term" value="F:DNA-binding transcription factor activity"/>
    <property type="evidence" value="ECO:0007669"/>
    <property type="project" value="InterPro"/>
</dbReference>
<dbReference type="Pfam" id="PF00072">
    <property type="entry name" value="Response_reg"/>
    <property type="match status" value="1"/>
</dbReference>
<dbReference type="AlphaFoldDB" id="A0A1H0E7X2"/>
<dbReference type="STRING" id="745820.SAMN04488053_103239"/>
<evidence type="ECO:0000313" key="7">
    <source>
        <dbReference type="EMBL" id="SDN78475.1"/>
    </source>
</evidence>
<evidence type="ECO:0000256" key="1">
    <source>
        <dbReference type="ARBA" id="ARBA00023015"/>
    </source>
</evidence>
<dbReference type="InterPro" id="IPR018060">
    <property type="entry name" value="HTH_AraC"/>
</dbReference>
<dbReference type="SUPFAM" id="SSF46689">
    <property type="entry name" value="Homeodomain-like"/>
    <property type="match status" value="2"/>
</dbReference>
<evidence type="ECO:0000313" key="8">
    <source>
        <dbReference type="Proteomes" id="UP000198778"/>
    </source>
</evidence>
<evidence type="ECO:0000256" key="3">
    <source>
        <dbReference type="ARBA" id="ARBA00023163"/>
    </source>
</evidence>
<dbReference type="Gene3D" id="3.40.50.2300">
    <property type="match status" value="1"/>
</dbReference>
<dbReference type="GO" id="GO:0043565">
    <property type="term" value="F:sequence-specific DNA binding"/>
    <property type="evidence" value="ECO:0007669"/>
    <property type="project" value="InterPro"/>
</dbReference>
<accession>A0A1H0E7X2</accession>
<sequence>MDKIRAVICEDEARIRRGIERLISGFQGWEVIGTFSDGALLLEAMEDQPLELDVLVTDVKMPNVGGVELIKKLNQTHSVFSVIISGYEDFEIVQEALREGASDYILKPINRKKLETRFHIIREKVSASRKTNQQSAQNAQETKDLTYTKQVQLLNEMMLKSEMETADLEWTELFPAGKFVLLNASVDNLSFNKNIFTDSDWKTWIFAIENIIGETSQQFSNEKHKNCWWWRGEKSSYWFLLWFPEEEKDQFDLTAGFAEVLQRNLQSYTPLTFSIAFEHYFNELALLPSMREKILSLMQLRIIRGSNRIYHPALLTEIHNESKNDTSKNIYLEIQKIVVSIEKLELETVEKKLNILFNELKKLASPEAVQKSIRFYLFRVIVYLFKDDNRGYEFLYPIFLKLKNTSDFEQLKSDIISWTKDVINEKQSVDFHLNQIDKAKYWIQQNIADSITISKIAEEVYMNPTYFCEVFKKQTGETVLDYVTRVRIEKAKELLTQTNLKIQEISEHVGYKDAKYFSKLFHQYTGELPSKYRNIYHIK</sequence>
<dbReference type="PANTHER" id="PTHR43280">
    <property type="entry name" value="ARAC-FAMILY TRANSCRIPTIONAL REGULATOR"/>
    <property type="match status" value="1"/>
</dbReference>
<dbReference type="PANTHER" id="PTHR43280:SF2">
    <property type="entry name" value="HTH-TYPE TRANSCRIPTIONAL REGULATOR EXSA"/>
    <property type="match status" value="1"/>
</dbReference>
<gene>
    <name evidence="7" type="ORF">SAMN04488053_103239</name>
</gene>
<dbReference type="EMBL" id="FNIL01000003">
    <property type="protein sequence ID" value="SDN78475.1"/>
    <property type="molecule type" value="Genomic_DNA"/>
</dbReference>
<dbReference type="Pfam" id="PF12833">
    <property type="entry name" value="HTH_18"/>
    <property type="match status" value="1"/>
</dbReference>
<dbReference type="SMART" id="SM00342">
    <property type="entry name" value="HTH_ARAC"/>
    <property type="match status" value="1"/>
</dbReference>
<keyword evidence="3" id="KW-0804">Transcription</keyword>
<dbReference type="SMART" id="SM00448">
    <property type="entry name" value="REC"/>
    <property type="match status" value="1"/>
</dbReference>
<proteinExistence type="predicted"/>
<dbReference type="Gene3D" id="1.10.10.60">
    <property type="entry name" value="Homeodomain-like"/>
    <property type="match status" value="2"/>
</dbReference>
<keyword evidence="1" id="KW-0805">Transcription regulation</keyword>
<keyword evidence="2" id="KW-0238">DNA-binding</keyword>